<dbReference type="InterPro" id="IPR001173">
    <property type="entry name" value="Glyco_trans_2-like"/>
</dbReference>
<dbReference type="Proteomes" id="UP000235963">
    <property type="component" value="Unassembled WGS sequence"/>
</dbReference>
<dbReference type="PANTHER" id="PTHR43685">
    <property type="entry name" value="GLYCOSYLTRANSFERASE"/>
    <property type="match status" value="1"/>
</dbReference>
<dbReference type="InterPro" id="IPR050834">
    <property type="entry name" value="Glycosyltransf_2"/>
</dbReference>
<evidence type="ECO:0000256" key="1">
    <source>
        <dbReference type="ARBA" id="ARBA00006739"/>
    </source>
</evidence>
<dbReference type="Pfam" id="PF00535">
    <property type="entry name" value="Glycos_transf_2"/>
    <property type="match status" value="1"/>
</dbReference>
<keyword evidence="3" id="KW-0808">Transferase</keyword>
<evidence type="ECO:0000256" key="2">
    <source>
        <dbReference type="ARBA" id="ARBA00022676"/>
    </source>
</evidence>
<dbReference type="AlphaFoldDB" id="A0A2N8LD35"/>
<name>A0A2N8LD35_9STRE</name>
<evidence type="ECO:0000313" key="7">
    <source>
        <dbReference type="Proteomes" id="UP000235963"/>
    </source>
</evidence>
<organism evidence="6 7">
    <name type="scientific">Streptococcus penaeicida</name>
    <dbReference type="NCBI Taxonomy" id="1765960"/>
    <lineage>
        <taxon>Bacteria</taxon>
        <taxon>Bacillati</taxon>
        <taxon>Bacillota</taxon>
        <taxon>Bacilli</taxon>
        <taxon>Lactobacillales</taxon>
        <taxon>Streptococcaceae</taxon>
        <taxon>Streptococcus</taxon>
    </lineage>
</organism>
<feature type="transmembrane region" description="Helical" evidence="4">
    <location>
        <begin position="238"/>
        <end position="263"/>
    </location>
</feature>
<dbReference type="InterPro" id="IPR029044">
    <property type="entry name" value="Nucleotide-diphossugar_trans"/>
</dbReference>
<reference evidence="6 7" key="1">
    <citation type="submission" date="2015-12" db="EMBL/GenBank/DDBJ databases">
        <title>Streptococcus penaeicida sp. nov.</title>
        <authorList>
            <person name="Gomez-Gil B."/>
            <person name="Morales-Covarrubias M."/>
        </authorList>
    </citation>
    <scope>NUCLEOTIDE SEQUENCE [LARGE SCALE GENOMIC DNA]</scope>
    <source>
        <strain evidence="6 7">CAIM 1838</strain>
    </source>
</reference>
<dbReference type="RefSeq" id="WP_102777295.1">
    <property type="nucleotide sequence ID" value="NZ_CBCSGP010000026.1"/>
</dbReference>
<dbReference type="PANTHER" id="PTHR43685:SF5">
    <property type="entry name" value="GLYCOSYLTRANSFERASE EPSE-RELATED"/>
    <property type="match status" value="1"/>
</dbReference>
<protein>
    <submittedName>
        <fullName evidence="6">Amylovoran biosynthesis protein AmsE</fullName>
    </submittedName>
</protein>
<dbReference type="GO" id="GO:0016757">
    <property type="term" value="F:glycosyltransferase activity"/>
    <property type="evidence" value="ECO:0007669"/>
    <property type="project" value="UniProtKB-KW"/>
</dbReference>
<comment type="similarity">
    <text evidence="1">Belongs to the glycosyltransferase 2 family.</text>
</comment>
<dbReference type="SUPFAM" id="SSF53448">
    <property type="entry name" value="Nucleotide-diphospho-sugar transferases"/>
    <property type="match status" value="1"/>
</dbReference>
<keyword evidence="4" id="KW-0812">Transmembrane</keyword>
<gene>
    <name evidence="6" type="ORF">AT575_04145</name>
</gene>
<evidence type="ECO:0000259" key="5">
    <source>
        <dbReference type="Pfam" id="PF00535"/>
    </source>
</evidence>
<evidence type="ECO:0000313" key="6">
    <source>
        <dbReference type="EMBL" id="PND48071.1"/>
    </source>
</evidence>
<dbReference type="OrthoDB" id="9815829at2"/>
<evidence type="ECO:0000256" key="3">
    <source>
        <dbReference type="ARBA" id="ARBA00022679"/>
    </source>
</evidence>
<dbReference type="Gene3D" id="3.90.550.10">
    <property type="entry name" value="Spore Coat Polysaccharide Biosynthesis Protein SpsA, Chain A"/>
    <property type="match status" value="1"/>
</dbReference>
<keyword evidence="4" id="KW-0472">Membrane</keyword>
<proteinExistence type="inferred from homology"/>
<evidence type="ECO:0000256" key="4">
    <source>
        <dbReference type="SAM" id="Phobius"/>
    </source>
</evidence>
<keyword evidence="7" id="KW-1185">Reference proteome</keyword>
<feature type="domain" description="Glycosyltransferase 2-like" evidence="5">
    <location>
        <begin position="6"/>
        <end position="139"/>
    </location>
</feature>
<accession>A0A2N8LD35</accession>
<sequence length="273" mass="31666">MNKKYSVLMSVYIKENPEFLKEALDSIFNQTVLTDDLVLVCDGPLTNDLEEVIKNFKNKFCDIINVIRLEKNMGLGFALNEGLKSCKNELVARMDTDDISLPNRCELQLKKFEKNKSLALISGKILEFQDKQDVITGSRVVPLTNSDIINFSKRRNPFNHPAVMFKKSVVEAVGGYDEKYHLFEDYYLWVRILNEKYFVENIGNPLLLMRTPSDLYLRRGGYSYARDLLKFNIWMKSIGWISSFDFILSALPHAIVCILPNFVRKIIYQRLHS</sequence>
<keyword evidence="2" id="KW-0328">Glycosyltransferase</keyword>
<dbReference type="EMBL" id="LOCM01000015">
    <property type="protein sequence ID" value="PND48071.1"/>
    <property type="molecule type" value="Genomic_DNA"/>
</dbReference>
<keyword evidence="4" id="KW-1133">Transmembrane helix</keyword>
<comment type="caution">
    <text evidence="6">The sequence shown here is derived from an EMBL/GenBank/DDBJ whole genome shotgun (WGS) entry which is preliminary data.</text>
</comment>